<dbReference type="eggNOG" id="COG1452">
    <property type="taxonomic scope" value="Bacteria"/>
</dbReference>
<dbReference type="PANTHER" id="PTHR30189:SF1">
    <property type="entry name" value="LPS-ASSEMBLY PROTEIN LPTD"/>
    <property type="match status" value="1"/>
</dbReference>
<dbReference type="GO" id="GO:0009279">
    <property type="term" value="C:cell outer membrane"/>
    <property type="evidence" value="ECO:0007669"/>
    <property type="project" value="UniProtKB-SubCell"/>
</dbReference>
<gene>
    <name evidence="1" type="primary">lptD</name>
    <name evidence="4" type="ordered locus">M301_0595</name>
</gene>
<dbReference type="STRING" id="666681.M301_0595"/>
<dbReference type="OrthoDB" id="9760225at2"/>
<protein>
    <recommendedName>
        <fullName evidence="1">LPS-assembly protein LptD</fullName>
    </recommendedName>
</protein>
<comment type="function">
    <text evidence="1">Together with LptE, is involved in the assembly of lipopolysaccharide (LPS) at the surface of the outer membrane.</text>
</comment>
<dbReference type="GO" id="GO:0015920">
    <property type="term" value="P:lipopolysaccharide transport"/>
    <property type="evidence" value="ECO:0007669"/>
    <property type="project" value="InterPro"/>
</dbReference>
<evidence type="ECO:0000313" key="5">
    <source>
        <dbReference type="Proteomes" id="UP000000383"/>
    </source>
</evidence>
<dbReference type="Proteomes" id="UP000000383">
    <property type="component" value="Chromosome"/>
</dbReference>
<dbReference type="RefSeq" id="WP_013147295.1">
    <property type="nucleotide sequence ID" value="NC_014207.1"/>
</dbReference>
<dbReference type="EMBL" id="CP002056">
    <property type="protein sequence ID" value="ADI28979.1"/>
    <property type="molecule type" value="Genomic_DNA"/>
</dbReference>
<evidence type="ECO:0000256" key="1">
    <source>
        <dbReference type="HAMAP-Rule" id="MF_01411"/>
    </source>
</evidence>
<evidence type="ECO:0000259" key="3">
    <source>
        <dbReference type="Pfam" id="PF04453"/>
    </source>
</evidence>
<feature type="region of interest" description="Disordered" evidence="2">
    <location>
        <begin position="186"/>
        <end position="209"/>
    </location>
</feature>
<keyword evidence="5" id="KW-1185">Reference proteome</keyword>
<dbReference type="HAMAP" id="MF_01411">
    <property type="entry name" value="LPS_assembly_LptD"/>
    <property type="match status" value="1"/>
</dbReference>
<comment type="caution">
    <text evidence="1">Lacks conserved residue(s) required for the propagation of feature annotation.</text>
</comment>
<feature type="compositionally biased region" description="Polar residues" evidence="2">
    <location>
        <begin position="186"/>
        <end position="207"/>
    </location>
</feature>
<name>D7DN40_METV0</name>
<keyword evidence="1" id="KW-0998">Cell outer membrane</keyword>
<dbReference type="PANTHER" id="PTHR30189">
    <property type="entry name" value="LPS-ASSEMBLY PROTEIN"/>
    <property type="match status" value="1"/>
</dbReference>
<evidence type="ECO:0000313" key="4">
    <source>
        <dbReference type="EMBL" id="ADI28979.1"/>
    </source>
</evidence>
<dbReference type="HOGENOM" id="CLU_009039_0_0_4"/>
<dbReference type="InterPro" id="IPR050218">
    <property type="entry name" value="LptD"/>
</dbReference>
<dbReference type="Pfam" id="PF04453">
    <property type="entry name" value="LptD"/>
    <property type="match status" value="1"/>
</dbReference>
<dbReference type="GO" id="GO:1990351">
    <property type="term" value="C:transporter complex"/>
    <property type="evidence" value="ECO:0007669"/>
    <property type="project" value="TreeGrafter"/>
</dbReference>
<accession>D7DN40</accession>
<reference evidence="5" key="1">
    <citation type="submission" date="2010-05" db="EMBL/GenBank/DDBJ databases">
        <title>Complete sequence of Methylotenera sp. 301.</title>
        <authorList>
            <person name="Lucas S."/>
            <person name="Copeland A."/>
            <person name="Lapidus A."/>
            <person name="Cheng J.-F."/>
            <person name="Bruce D."/>
            <person name="Goodwin L."/>
            <person name="Pitluck S."/>
            <person name="Clum A."/>
            <person name="Land M."/>
            <person name="Hauser L."/>
            <person name="Kyrpides N."/>
            <person name="Ivanova N."/>
            <person name="Chistoservova L."/>
            <person name="Kalyuzhnaya M."/>
            <person name="Woyke T."/>
        </authorList>
    </citation>
    <scope>NUCLEOTIDE SEQUENCE [LARGE SCALE GENOMIC DNA]</scope>
    <source>
        <strain evidence="5">301</strain>
    </source>
</reference>
<dbReference type="InterPro" id="IPR007543">
    <property type="entry name" value="LptD_C"/>
</dbReference>
<comment type="subcellular location">
    <subcellularLocation>
        <location evidence="1">Cell outer membrane</location>
    </subcellularLocation>
</comment>
<feature type="signal peptide" evidence="1">
    <location>
        <begin position="1"/>
        <end position="23"/>
    </location>
</feature>
<feature type="domain" description="LptD C-terminal" evidence="3">
    <location>
        <begin position="359"/>
        <end position="726"/>
    </location>
</feature>
<proteinExistence type="inferred from homology"/>
<organism evidence="4 5">
    <name type="scientific">Methylotenera versatilis (strain 301)</name>
    <dbReference type="NCBI Taxonomy" id="666681"/>
    <lineage>
        <taxon>Bacteria</taxon>
        <taxon>Pseudomonadati</taxon>
        <taxon>Pseudomonadota</taxon>
        <taxon>Betaproteobacteria</taxon>
        <taxon>Nitrosomonadales</taxon>
        <taxon>Methylophilaceae</taxon>
        <taxon>Methylotenera</taxon>
    </lineage>
</organism>
<dbReference type="GO" id="GO:0043165">
    <property type="term" value="P:Gram-negative-bacterium-type cell outer membrane assembly"/>
    <property type="evidence" value="ECO:0007669"/>
    <property type="project" value="UniProtKB-UniRule"/>
</dbReference>
<evidence type="ECO:0000256" key="2">
    <source>
        <dbReference type="SAM" id="MobiDB-lite"/>
    </source>
</evidence>
<keyword evidence="1" id="KW-0472">Membrane</keyword>
<comment type="similarity">
    <text evidence="1">Belongs to the LptD family.</text>
</comment>
<dbReference type="InterPro" id="IPR020889">
    <property type="entry name" value="LipoPS_assembly_LptD"/>
</dbReference>
<comment type="subunit">
    <text evidence="1">Component of the lipopolysaccharide transport and assembly complex. Interacts with LptE and LptA.</text>
</comment>
<dbReference type="KEGG" id="meh:M301_0595"/>
<dbReference type="Gene3D" id="2.60.450.10">
    <property type="entry name" value="Lipopolysaccharide (LPS) transport protein A like domain"/>
    <property type="match status" value="1"/>
</dbReference>
<feature type="chain" id="PRO_5009009764" description="LPS-assembly protein LptD" evidence="1">
    <location>
        <begin position="24"/>
        <end position="818"/>
    </location>
</feature>
<keyword evidence="1" id="KW-0732">Signal</keyword>
<sequence precursor="true">MLKSRFLSGLTAALLLCSLRSHAESEVIPVESSTIGDTLGLADTSDEANAVKANADALVIEGDKLELHLDREMRAIGNAKISRGKQNITGDLIDYNVQNDELHVTGNASINVGSAQLTGPELHMHLSESIGEIKDASISIIEDTENADAKKIQTNVKSSEKFSKSLGNLQSQQIGGTSTYSLATEVSDGNQSQGNSDENSSPRSSNARGDAKAIIFEGQDRKTLKDARYTTCDAGVDDWYIKAKELNLNDYSKTGVAKNAYIEFKGVPLIYTPWISFSFNNQRKSGLLAPTYGTTTKSGLELTVPFYWNISPNMDATLATRVLSKRGVQLQGEFRYLEDSFSGIDDLEYLPSDDQTGQNRYYVNLKHQQNLGKGWSAGYSLEKVSDNEYFADLSTRIVTTSRVTLPQQFNVDYADDTWNFNALAQKFQTLDNLSYPYERLPQLTLNGNKDYGNFNANLYTQLVAFDTNKNAPAKVTGSRFTIYPSISLPMNQTYGYITPKIGIHHTSYSLNNDPNNNSSLERTLPIASIDGGLFFDRDFKIASRNYTQTIEPRMFYVYIPKAKQSDIPIFDTSDTDLNFSSLFSENQYTGNDRINNANQLSLALTSRLIESDTGIQRLTASIGQRYYFADQTVSLPDATLRKSNSSDIIAGLSSYLKTSWNVDAFWQYNTDDSRSVRTTVSSHYAPEPGKALNLSYSYRRDTPGALTSTGLDQFDLSGQWPLGKGWYGVGRINYSLRESSIIETLAGLEYDAGCWQTRTVIQRVSTATANANYAFFFQLELGGLASIGANPLSVIKRNIPGYVNTGLIPDTYQQPYYE</sequence>
<dbReference type="AlphaFoldDB" id="D7DN40"/>
<reference evidence="4 5" key="2">
    <citation type="journal article" date="2011" name="J. Bacteriol.">
        <title>Genomes of three methylotrophs from a single niche uncover genetic and metabolic divergence of Methylophilaceae.</title>
        <authorList>
            <person name="Lapidus A."/>
            <person name="Clum A."/>
            <person name="Labutti K."/>
            <person name="Kaluzhnaya M.G."/>
            <person name="Lim S."/>
            <person name="Beck D.A."/>
            <person name="Glavina Del Rio T."/>
            <person name="Nolan M."/>
            <person name="Mavromatis K."/>
            <person name="Huntemann M."/>
            <person name="Lucas S."/>
            <person name="Lidstrom M.E."/>
            <person name="Ivanova N."/>
            <person name="Chistoserdova L."/>
        </authorList>
    </citation>
    <scope>NUCLEOTIDE SEQUENCE [LARGE SCALE GENOMIC DNA]</scope>
    <source>
        <strain evidence="4 5">301</strain>
    </source>
</reference>